<dbReference type="Proteomes" id="UP001141806">
    <property type="component" value="Unassembled WGS sequence"/>
</dbReference>
<feature type="domain" description="Sieve element occlusion C-terminal" evidence="3">
    <location>
        <begin position="440"/>
        <end position="524"/>
    </location>
</feature>
<name>A0A9Q0K3W6_9MAGN</name>
<dbReference type="InterPro" id="IPR027942">
    <property type="entry name" value="SEO_N"/>
</dbReference>
<dbReference type="PANTHER" id="PTHR33232:SF20">
    <property type="entry name" value="PROTEIN SIEVE ELEMENT OCCLUSION B-LIKE"/>
    <property type="match status" value="1"/>
</dbReference>
<evidence type="ECO:0000256" key="1">
    <source>
        <dbReference type="SAM" id="MobiDB-lite"/>
    </source>
</evidence>
<dbReference type="InterPro" id="IPR027944">
    <property type="entry name" value="SEO_C"/>
</dbReference>
<comment type="caution">
    <text evidence="4">The sequence shown here is derived from an EMBL/GenBank/DDBJ whole genome shotgun (WGS) entry which is preliminary data.</text>
</comment>
<keyword evidence="5" id="KW-1185">Reference proteome</keyword>
<dbReference type="EMBL" id="JAMYWD010000009">
    <property type="protein sequence ID" value="KAJ4961892.1"/>
    <property type="molecule type" value="Genomic_DNA"/>
</dbReference>
<evidence type="ECO:0000313" key="4">
    <source>
        <dbReference type="EMBL" id="KAJ4961892.1"/>
    </source>
</evidence>
<dbReference type="Pfam" id="PF14576">
    <property type="entry name" value="SEO_N"/>
    <property type="match status" value="1"/>
</dbReference>
<organism evidence="4 5">
    <name type="scientific">Protea cynaroides</name>
    <dbReference type="NCBI Taxonomy" id="273540"/>
    <lineage>
        <taxon>Eukaryota</taxon>
        <taxon>Viridiplantae</taxon>
        <taxon>Streptophyta</taxon>
        <taxon>Embryophyta</taxon>
        <taxon>Tracheophyta</taxon>
        <taxon>Spermatophyta</taxon>
        <taxon>Magnoliopsida</taxon>
        <taxon>Proteales</taxon>
        <taxon>Proteaceae</taxon>
        <taxon>Protea</taxon>
    </lineage>
</organism>
<evidence type="ECO:0000313" key="5">
    <source>
        <dbReference type="Proteomes" id="UP001141806"/>
    </source>
</evidence>
<feature type="compositionally biased region" description="Pro residues" evidence="1">
    <location>
        <begin position="569"/>
        <end position="583"/>
    </location>
</feature>
<reference evidence="4" key="1">
    <citation type="journal article" date="2023" name="Plant J.">
        <title>The genome of the king protea, Protea cynaroides.</title>
        <authorList>
            <person name="Chang J."/>
            <person name="Duong T.A."/>
            <person name="Schoeman C."/>
            <person name="Ma X."/>
            <person name="Roodt D."/>
            <person name="Barker N."/>
            <person name="Li Z."/>
            <person name="Van de Peer Y."/>
            <person name="Mizrachi E."/>
        </authorList>
    </citation>
    <scope>NUCLEOTIDE SEQUENCE</scope>
    <source>
        <tissue evidence="4">Young leaves</tissue>
    </source>
</reference>
<evidence type="ECO:0000259" key="3">
    <source>
        <dbReference type="Pfam" id="PF14577"/>
    </source>
</evidence>
<sequence length="591" mass="67972">MRPSFDNNVSTILATNAADDLEVDVNRLLKVIRKILESPTSSVEGGDPHSITKALLKRLSSYSSAATVVLVLASLAVTYADYLLVVNSNSVNPLANRIREWQQSAAITENFEKLKKLISTTVKVAILVVKFDHLLTKYTSLDQVPTSETTKQIDFAVHWTIRSVHVASRIIDLYQRCEIPNNETYDDHLKRITDIHDKLQKQVDICYEYIAYHQLVRLFKKTSNNIDNIEILKALIYNEDDPKLLDFSTNNKVDIEVVKDKRVLLLIFDLDTSKDELSILAKTFNIRRQHRNQYEVVLLPVMDSSLSPETWRETWRENGLQPEMEKPWYTLVDRMNSGVIKYIKDEWKFNKKPILRVLNQGKVINHNAFHMMCIWGNKAFPFTKGREIELWGKRNGILILSKTKRNEFQKLESNGGENAEIKFESIYVGNRYTENEDAMNVHKSFWIRQESMWYSMMQNETIIEDNIKEGIKTMLSFNGSKKMWAVISWGSSQTTKVAKRETILDFIKEYESKNDEIKLDKFFPHLYLPGTVDSIQKTIPCAECGSIMEVVVMYRCCPKYTSSANQPSIKPPAHQPSIEPPANLPSIGTSG</sequence>
<proteinExistence type="predicted"/>
<dbReference type="PANTHER" id="PTHR33232">
    <property type="entry name" value="PROTEIN SIEVE ELEMENT OCCLUSION B-LIKE"/>
    <property type="match status" value="1"/>
</dbReference>
<feature type="domain" description="Sieve element occlusion N-terminal" evidence="2">
    <location>
        <begin position="43"/>
        <end position="220"/>
    </location>
</feature>
<dbReference type="AlphaFoldDB" id="A0A9Q0K3W6"/>
<dbReference type="InterPro" id="IPR039299">
    <property type="entry name" value="SEOA"/>
</dbReference>
<protein>
    <submittedName>
        <fullName evidence="4">Uncharacterized protein</fullName>
    </submittedName>
</protein>
<dbReference type="Pfam" id="PF14577">
    <property type="entry name" value="SEO_C"/>
    <property type="match status" value="1"/>
</dbReference>
<dbReference type="GO" id="GO:0010088">
    <property type="term" value="P:phloem development"/>
    <property type="evidence" value="ECO:0007669"/>
    <property type="project" value="InterPro"/>
</dbReference>
<gene>
    <name evidence="4" type="ORF">NE237_021802</name>
</gene>
<feature type="region of interest" description="Disordered" evidence="1">
    <location>
        <begin position="564"/>
        <end position="591"/>
    </location>
</feature>
<accession>A0A9Q0K3W6</accession>
<evidence type="ECO:0000259" key="2">
    <source>
        <dbReference type="Pfam" id="PF14576"/>
    </source>
</evidence>